<dbReference type="InterPro" id="IPR028978">
    <property type="entry name" value="Chorismate_lyase_/UTRA_dom_sf"/>
</dbReference>
<evidence type="ECO:0000313" key="1">
    <source>
        <dbReference type="EMBL" id="GIJ48311.1"/>
    </source>
</evidence>
<dbReference type="Proteomes" id="UP000619260">
    <property type="component" value="Unassembled WGS sequence"/>
</dbReference>
<dbReference type="AlphaFoldDB" id="A0A8J4DSM1"/>
<evidence type="ECO:0008006" key="3">
    <source>
        <dbReference type="Google" id="ProtNLM"/>
    </source>
</evidence>
<dbReference type="EMBL" id="BOPF01000020">
    <property type="protein sequence ID" value="GIJ48311.1"/>
    <property type="molecule type" value="Genomic_DNA"/>
</dbReference>
<accession>A0A8J4DSM1</accession>
<sequence length="158" mass="16671">MLLASDGSTTILLQALVGERLHLRLDAVDARPADDVSAPVRDSLGVRPESTVIVRRSALVTGTGAEVARNVVVGSPQAAPRLLTSPEPIGATMNHSRAGHRRLRLDAGSSTWETADGPLRCAFKAYLILDGGAPVLHIVERFNPAFVPPVDARAGALR</sequence>
<organism evidence="1 2">
    <name type="scientific">Virgisporangium aliadipatigenens</name>
    <dbReference type="NCBI Taxonomy" id="741659"/>
    <lineage>
        <taxon>Bacteria</taxon>
        <taxon>Bacillati</taxon>
        <taxon>Actinomycetota</taxon>
        <taxon>Actinomycetes</taxon>
        <taxon>Micromonosporales</taxon>
        <taxon>Micromonosporaceae</taxon>
        <taxon>Virgisporangium</taxon>
    </lineage>
</organism>
<keyword evidence="2" id="KW-1185">Reference proteome</keyword>
<dbReference type="Gene3D" id="3.40.1410.10">
    <property type="entry name" value="Chorismate lyase-like"/>
    <property type="match status" value="1"/>
</dbReference>
<dbReference type="SUPFAM" id="SSF64288">
    <property type="entry name" value="Chorismate lyase-like"/>
    <property type="match status" value="1"/>
</dbReference>
<reference evidence="1" key="1">
    <citation type="submission" date="2021-01" db="EMBL/GenBank/DDBJ databases">
        <title>Whole genome shotgun sequence of Virgisporangium aliadipatigenens NBRC 105644.</title>
        <authorList>
            <person name="Komaki H."/>
            <person name="Tamura T."/>
        </authorList>
    </citation>
    <scope>NUCLEOTIDE SEQUENCE</scope>
    <source>
        <strain evidence="1">NBRC 105644</strain>
    </source>
</reference>
<gene>
    <name evidence="1" type="ORF">Val02_51970</name>
</gene>
<protein>
    <recommendedName>
        <fullName evidence="3">Chorismate lyase</fullName>
    </recommendedName>
</protein>
<comment type="caution">
    <text evidence="1">The sequence shown here is derived from an EMBL/GenBank/DDBJ whole genome shotgun (WGS) entry which is preliminary data.</text>
</comment>
<evidence type="ECO:0000313" key="2">
    <source>
        <dbReference type="Proteomes" id="UP000619260"/>
    </source>
</evidence>
<name>A0A8J4DSM1_9ACTN</name>
<proteinExistence type="predicted"/>